<dbReference type="Proteomes" id="UP000326877">
    <property type="component" value="Unassembled WGS sequence"/>
</dbReference>
<gene>
    <name evidence="1" type="ORF">BDV23DRAFT_187277</name>
</gene>
<evidence type="ECO:0000313" key="1">
    <source>
        <dbReference type="EMBL" id="KAE8386467.1"/>
    </source>
</evidence>
<organism evidence="1">
    <name type="scientific">Petromyces alliaceus</name>
    <name type="common">Aspergillus alliaceus</name>
    <dbReference type="NCBI Taxonomy" id="209559"/>
    <lineage>
        <taxon>Eukaryota</taxon>
        <taxon>Fungi</taxon>
        <taxon>Dikarya</taxon>
        <taxon>Ascomycota</taxon>
        <taxon>Pezizomycotina</taxon>
        <taxon>Eurotiomycetes</taxon>
        <taxon>Eurotiomycetidae</taxon>
        <taxon>Eurotiales</taxon>
        <taxon>Aspergillaceae</taxon>
        <taxon>Aspergillus</taxon>
        <taxon>Aspergillus subgen. Circumdati</taxon>
    </lineage>
</organism>
<accession>A0A5N7BY92</accession>
<sequence>MASATISNTLIGQLKAAVENPELYSSHEEEIVSLAYRAAVELRSPFDFFQDIAHAALPIVAIYVCQQHRILYILEENATNGNPATNTAALAHQTGLSPPTLETLLEYIVAKPFVERMSDDYIMDQLVKSRTHIPP</sequence>
<proteinExistence type="predicted"/>
<name>A0A5N7BY92_PETAA</name>
<reference evidence="1" key="1">
    <citation type="submission" date="2019-04" db="EMBL/GenBank/DDBJ databases">
        <title>Friends and foes A comparative genomics studyof 23 Aspergillus species from section Flavi.</title>
        <authorList>
            <consortium name="DOE Joint Genome Institute"/>
            <person name="Kjaerbolling I."/>
            <person name="Vesth T."/>
            <person name="Frisvad J.C."/>
            <person name="Nybo J.L."/>
            <person name="Theobald S."/>
            <person name="Kildgaard S."/>
            <person name="Isbrandt T."/>
            <person name="Kuo A."/>
            <person name="Sato A."/>
            <person name="Lyhne E.K."/>
            <person name="Kogle M.E."/>
            <person name="Wiebenga A."/>
            <person name="Kun R.S."/>
            <person name="Lubbers R.J."/>
            <person name="Makela M.R."/>
            <person name="Barry K."/>
            <person name="Chovatia M."/>
            <person name="Clum A."/>
            <person name="Daum C."/>
            <person name="Haridas S."/>
            <person name="He G."/>
            <person name="LaButti K."/>
            <person name="Lipzen A."/>
            <person name="Mondo S."/>
            <person name="Riley R."/>
            <person name="Salamov A."/>
            <person name="Simmons B.A."/>
            <person name="Magnuson J.K."/>
            <person name="Henrissat B."/>
            <person name="Mortensen U.H."/>
            <person name="Larsen T.O."/>
            <person name="Devries R.P."/>
            <person name="Grigoriev I.V."/>
            <person name="Machida M."/>
            <person name="Baker S.E."/>
            <person name="Andersen M.R."/>
        </authorList>
    </citation>
    <scope>NUCLEOTIDE SEQUENCE [LARGE SCALE GENOMIC DNA]</scope>
    <source>
        <strain evidence="1">IBT 14317</strain>
    </source>
</reference>
<dbReference type="EMBL" id="ML735311">
    <property type="protein sequence ID" value="KAE8386467.1"/>
    <property type="molecule type" value="Genomic_DNA"/>
</dbReference>
<protein>
    <submittedName>
        <fullName evidence="1">Uncharacterized protein</fullName>
    </submittedName>
</protein>
<dbReference type="InterPro" id="IPR036390">
    <property type="entry name" value="WH_DNA-bd_sf"/>
</dbReference>
<dbReference type="SUPFAM" id="SSF46785">
    <property type="entry name" value="Winged helix' DNA-binding domain"/>
    <property type="match status" value="1"/>
</dbReference>
<dbReference type="OrthoDB" id="2410195at2759"/>
<dbReference type="AlphaFoldDB" id="A0A5N7BY92"/>